<organism evidence="3 4">
    <name type="scientific">Waterburya agarophytonicola KI4</name>
    <dbReference type="NCBI Taxonomy" id="2874699"/>
    <lineage>
        <taxon>Bacteria</taxon>
        <taxon>Bacillati</taxon>
        <taxon>Cyanobacteriota</taxon>
        <taxon>Cyanophyceae</taxon>
        <taxon>Pleurocapsales</taxon>
        <taxon>Hyellaceae</taxon>
        <taxon>Waterburya</taxon>
        <taxon>Waterburya agarophytonicola</taxon>
    </lineage>
</organism>
<evidence type="ECO:0000256" key="1">
    <source>
        <dbReference type="ARBA" id="ARBA00009199"/>
    </source>
</evidence>
<dbReference type="PROSITE" id="PS00571">
    <property type="entry name" value="AMIDASES"/>
    <property type="match status" value="1"/>
</dbReference>
<evidence type="ECO:0000313" key="3">
    <source>
        <dbReference type="EMBL" id="MCC0177289.1"/>
    </source>
</evidence>
<name>A0A964BPQ0_9CYAN</name>
<dbReference type="PANTHER" id="PTHR11895">
    <property type="entry name" value="TRANSAMIDASE"/>
    <property type="match status" value="1"/>
</dbReference>
<evidence type="ECO:0000313" key="4">
    <source>
        <dbReference type="Proteomes" id="UP000729733"/>
    </source>
</evidence>
<keyword evidence="4" id="KW-1185">Reference proteome</keyword>
<dbReference type="InterPro" id="IPR020556">
    <property type="entry name" value="Amidase_CS"/>
</dbReference>
<proteinExistence type="inferred from homology"/>
<dbReference type="InterPro" id="IPR023631">
    <property type="entry name" value="Amidase_dom"/>
</dbReference>
<dbReference type="InterPro" id="IPR036928">
    <property type="entry name" value="AS_sf"/>
</dbReference>
<dbReference type="PANTHER" id="PTHR11895:SF7">
    <property type="entry name" value="GLUTAMYL-TRNA(GLN) AMIDOTRANSFERASE SUBUNIT A, MITOCHONDRIAL"/>
    <property type="match status" value="1"/>
</dbReference>
<dbReference type="Pfam" id="PF01425">
    <property type="entry name" value="Amidase"/>
    <property type="match status" value="1"/>
</dbReference>
<reference evidence="3" key="1">
    <citation type="journal article" date="2021" name="Antonie Van Leeuwenhoek">
        <title>Draft genome and description of Waterburya agarophytonicola gen. nov. sp. nov. (Pleurocapsales, Cyanobacteria): a seaweed symbiont.</title>
        <authorList>
            <person name="Bonthond G."/>
            <person name="Shalygin S."/>
            <person name="Bayer T."/>
            <person name="Weinberger F."/>
        </authorList>
    </citation>
    <scope>NUCLEOTIDE SEQUENCE</scope>
    <source>
        <strain evidence="3">KI4</strain>
    </source>
</reference>
<dbReference type="AlphaFoldDB" id="A0A964BPQ0"/>
<dbReference type="GO" id="GO:0003824">
    <property type="term" value="F:catalytic activity"/>
    <property type="evidence" value="ECO:0007669"/>
    <property type="project" value="InterPro"/>
</dbReference>
<sequence length="471" mass="50730">MPAKNLTDLAFTPALEQAKLIKERQVTPLELIELYLSRIEKYDPQLGSFYYVAKESAIADARQKTEQISQTVDTRYLPPFFGVPIGIKDLKSVANMPITYGIAALKDQIAKYDEGIISKIRQAGFIILGKTATAQLGSFPYTEPEGFAPTRNPWNLDYTPGGSSGGSAAAVAAGLCAIALGGDAGGSIRGPASCCNLVGMKPSRGRISFAPVGDRLSGLGTHGVLARTVADAATFLDVSSGYIVGDPYWLPNPPVSFSNNTQETLPPSKIGFITSLLPLGKPDPQCQEAVNKIVHQLEGMGHEVIPQEIDLSALIEPFTKIWASAVAASGIPPQALSTMNQWVLTQSGTAGEYVQAVTQMQLFARQIVSLFAQIDILIAPTYMHPAIKIREWADLSPQETYQKIVDWIFPCPAFNVTGQPVINIPTGFDRHGIPLGVQLVGKPNNEANIISLASQLEQAQPWSQQRPQAFS</sequence>
<dbReference type="EMBL" id="JADWDC010000019">
    <property type="protein sequence ID" value="MCC0177289.1"/>
    <property type="molecule type" value="Genomic_DNA"/>
</dbReference>
<dbReference type="RefSeq" id="WP_229640352.1">
    <property type="nucleotide sequence ID" value="NZ_JADWDC010000019.1"/>
</dbReference>
<evidence type="ECO:0000259" key="2">
    <source>
        <dbReference type="Pfam" id="PF01425"/>
    </source>
</evidence>
<protein>
    <submittedName>
        <fullName evidence="3">Amidase</fullName>
    </submittedName>
</protein>
<gene>
    <name evidence="3" type="ORF">I4641_09900</name>
</gene>
<accession>A0A964BPQ0</accession>
<comment type="similarity">
    <text evidence="1">Belongs to the amidase family.</text>
</comment>
<feature type="domain" description="Amidase" evidence="2">
    <location>
        <begin position="30"/>
        <end position="449"/>
    </location>
</feature>
<dbReference type="SUPFAM" id="SSF75304">
    <property type="entry name" value="Amidase signature (AS) enzymes"/>
    <property type="match status" value="1"/>
</dbReference>
<dbReference type="InterPro" id="IPR000120">
    <property type="entry name" value="Amidase"/>
</dbReference>
<dbReference type="Proteomes" id="UP000729733">
    <property type="component" value="Unassembled WGS sequence"/>
</dbReference>
<comment type="caution">
    <text evidence="3">The sequence shown here is derived from an EMBL/GenBank/DDBJ whole genome shotgun (WGS) entry which is preliminary data.</text>
</comment>
<dbReference type="Gene3D" id="3.90.1300.10">
    <property type="entry name" value="Amidase signature (AS) domain"/>
    <property type="match status" value="1"/>
</dbReference>